<dbReference type="GO" id="GO:0004930">
    <property type="term" value="F:G protein-coupled receptor activity"/>
    <property type="evidence" value="ECO:0007669"/>
    <property type="project" value="UniProtKB-KW"/>
</dbReference>
<dbReference type="EMBL" id="CAJNRG010003158">
    <property type="protein sequence ID" value="CAF2053679.1"/>
    <property type="molecule type" value="Genomic_DNA"/>
</dbReference>
<evidence type="ECO:0000256" key="9">
    <source>
        <dbReference type="ARBA" id="ARBA00023284"/>
    </source>
</evidence>
<dbReference type="SUPFAM" id="SSF52833">
    <property type="entry name" value="Thioredoxin-like"/>
    <property type="match status" value="1"/>
</dbReference>
<feature type="transmembrane region" description="Helical" evidence="10">
    <location>
        <begin position="130"/>
        <end position="149"/>
    </location>
</feature>
<keyword evidence="8" id="KW-0807">Transducer</keyword>
<dbReference type="AlphaFoldDB" id="A0A816PW27"/>
<evidence type="ECO:0000256" key="5">
    <source>
        <dbReference type="ARBA" id="ARBA00023040"/>
    </source>
</evidence>
<evidence type="ECO:0000256" key="4">
    <source>
        <dbReference type="ARBA" id="ARBA00022989"/>
    </source>
</evidence>
<evidence type="ECO:0000313" key="13">
    <source>
        <dbReference type="Proteomes" id="UP000663887"/>
    </source>
</evidence>
<accession>A0A816PW27</accession>
<keyword evidence="4 10" id="KW-1133">Transmembrane helix</keyword>
<organism evidence="12 13">
    <name type="scientific">Rotaria magnacalcarata</name>
    <dbReference type="NCBI Taxonomy" id="392030"/>
    <lineage>
        <taxon>Eukaryota</taxon>
        <taxon>Metazoa</taxon>
        <taxon>Spiralia</taxon>
        <taxon>Gnathifera</taxon>
        <taxon>Rotifera</taxon>
        <taxon>Eurotatoria</taxon>
        <taxon>Bdelloidea</taxon>
        <taxon>Philodinida</taxon>
        <taxon>Philodinidae</taxon>
        <taxon>Rotaria</taxon>
    </lineage>
</organism>
<feature type="transmembrane region" description="Helical" evidence="10">
    <location>
        <begin position="225"/>
        <end position="247"/>
    </location>
</feature>
<dbReference type="Pfam" id="PF10262">
    <property type="entry name" value="Rdx"/>
    <property type="match status" value="1"/>
</dbReference>
<evidence type="ECO:0000256" key="2">
    <source>
        <dbReference type="ARBA" id="ARBA00022475"/>
    </source>
</evidence>
<dbReference type="PANTHER" id="PTHR24228:SF59">
    <property type="entry name" value="NEUROPEPTIDE RECEPTOR 15"/>
    <property type="match status" value="1"/>
</dbReference>
<evidence type="ECO:0000256" key="6">
    <source>
        <dbReference type="ARBA" id="ARBA00023136"/>
    </source>
</evidence>
<evidence type="ECO:0000256" key="1">
    <source>
        <dbReference type="ARBA" id="ARBA00004651"/>
    </source>
</evidence>
<keyword evidence="9" id="KW-0676">Redox-active center</keyword>
<keyword evidence="3 10" id="KW-0812">Transmembrane</keyword>
<evidence type="ECO:0000313" key="12">
    <source>
        <dbReference type="EMBL" id="CAF2053679.1"/>
    </source>
</evidence>
<dbReference type="PROSITE" id="PS50262">
    <property type="entry name" value="G_PROTEIN_RECEP_F1_2"/>
    <property type="match status" value="1"/>
</dbReference>
<proteinExistence type="predicted"/>
<keyword evidence="6 10" id="KW-0472">Membrane</keyword>
<protein>
    <recommendedName>
        <fullName evidence="11">G-protein coupled receptors family 1 profile domain-containing protein</fullName>
    </recommendedName>
</protein>
<dbReference type="Proteomes" id="UP000663887">
    <property type="component" value="Unassembled WGS sequence"/>
</dbReference>
<dbReference type="SUPFAM" id="SSF81321">
    <property type="entry name" value="Family A G protein-coupled receptor-like"/>
    <property type="match status" value="1"/>
</dbReference>
<evidence type="ECO:0000256" key="8">
    <source>
        <dbReference type="ARBA" id="ARBA00023224"/>
    </source>
</evidence>
<feature type="transmembrane region" description="Helical" evidence="10">
    <location>
        <begin position="51"/>
        <end position="69"/>
    </location>
</feature>
<evidence type="ECO:0000256" key="7">
    <source>
        <dbReference type="ARBA" id="ARBA00023170"/>
    </source>
</evidence>
<comment type="caution">
    <text evidence="12">The sequence shown here is derived from an EMBL/GenBank/DDBJ whole genome shotgun (WGS) entry which is preliminary data.</text>
</comment>
<dbReference type="PANTHER" id="PTHR24228">
    <property type="entry name" value="B2 BRADYKININ RECEPTOR/ANGIOTENSIN II RECEPTOR"/>
    <property type="match status" value="1"/>
</dbReference>
<dbReference type="InterPro" id="IPR036249">
    <property type="entry name" value="Thioredoxin-like_sf"/>
</dbReference>
<dbReference type="Gene3D" id="1.20.1070.10">
    <property type="entry name" value="Rhodopsin 7-helix transmembrane proteins"/>
    <property type="match status" value="1"/>
</dbReference>
<feature type="transmembrane region" description="Helical" evidence="10">
    <location>
        <begin position="20"/>
        <end position="39"/>
    </location>
</feature>
<dbReference type="GO" id="GO:0005886">
    <property type="term" value="C:plasma membrane"/>
    <property type="evidence" value="ECO:0007669"/>
    <property type="project" value="UniProtKB-SubCell"/>
</dbReference>
<evidence type="ECO:0000256" key="3">
    <source>
        <dbReference type="ARBA" id="ARBA00022692"/>
    </source>
</evidence>
<evidence type="ECO:0000259" key="11">
    <source>
        <dbReference type="PROSITE" id="PS50262"/>
    </source>
</evidence>
<keyword evidence="5" id="KW-0297">G-protein coupled receptor</keyword>
<dbReference type="InterPro" id="IPR000276">
    <property type="entry name" value="GPCR_Rhodpsn"/>
</dbReference>
<feature type="transmembrane region" description="Helical" evidence="10">
    <location>
        <begin position="179"/>
        <end position="204"/>
    </location>
</feature>
<comment type="subcellular location">
    <subcellularLocation>
        <location evidence="1">Cell membrane</location>
        <topology evidence="1">Multi-pass membrane protein</topology>
    </subcellularLocation>
</comment>
<name>A0A816PW27_9BILA</name>
<sequence length="416" mass="48436">MSLECYTMAWSPELHQIGRIYLTLAIPAFIFHVLFWIQVATHPALRQMSMLWVYNYLITDILLLVQLFVEYSTRTMSRCVSPVIFYVFCAIEAYTDSYMTVLEAYMLVCLNITRYYLIVKNFNISSRYPYILLIFNVCLYLFGLAILLIQTKLFGIVKLHEYRKNGSCHLDYENTKTGFVNLSIVLFIPIILNCYFMAVTTIYVRRSQLAARSQHTKHLQLLVQFFVLYILWLILWAPNVVVSYVLLTIEPSIYTRFGSIASALCDPLIFMFIDRRFLNVWKKTLCRILRSGRPQRQIGPTTYAIWQNIFNDSLVLMKCEDTFTKLIFELILFKIWPNQPWFMWNIAENEDATVTGKVGRPSSFEVTINNKLVYSKLDSGHFPVFDKVVKEVENAAQGRDVEAVTEADKSSSCSIM</sequence>
<reference evidence="12" key="1">
    <citation type="submission" date="2021-02" db="EMBL/GenBank/DDBJ databases">
        <authorList>
            <person name="Nowell W R."/>
        </authorList>
    </citation>
    <scope>NUCLEOTIDE SEQUENCE</scope>
</reference>
<keyword evidence="7" id="KW-0675">Receptor</keyword>
<evidence type="ECO:0000256" key="10">
    <source>
        <dbReference type="SAM" id="Phobius"/>
    </source>
</evidence>
<dbReference type="Pfam" id="PF00001">
    <property type="entry name" value="7tm_1"/>
    <property type="match status" value="1"/>
</dbReference>
<gene>
    <name evidence="12" type="ORF">XDN619_LOCUS9202</name>
</gene>
<feature type="domain" description="G-protein coupled receptors family 1 profile" evidence="11">
    <location>
        <begin position="31"/>
        <end position="245"/>
    </location>
</feature>
<dbReference type="Gene3D" id="3.40.30.10">
    <property type="entry name" value="Glutaredoxin"/>
    <property type="match status" value="1"/>
</dbReference>
<dbReference type="InterPro" id="IPR011893">
    <property type="entry name" value="Selenoprotein_Rdx-typ"/>
</dbReference>
<dbReference type="InterPro" id="IPR017452">
    <property type="entry name" value="GPCR_Rhodpsn_7TM"/>
</dbReference>
<keyword evidence="2" id="KW-1003">Cell membrane</keyword>